<accession>A0A1I8FDP0</accession>
<feature type="region of interest" description="Disordered" evidence="1">
    <location>
        <begin position="859"/>
        <end position="884"/>
    </location>
</feature>
<evidence type="ECO:0000256" key="2">
    <source>
        <dbReference type="SAM" id="Phobius"/>
    </source>
</evidence>
<protein>
    <submittedName>
        <fullName evidence="4">Piezo_RRas_bdg domain-containing protein</fullName>
    </submittedName>
</protein>
<feature type="transmembrane region" description="Helical" evidence="2">
    <location>
        <begin position="236"/>
        <end position="259"/>
    </location>
</feature>
<feature type="transmembrane region" description="Helical" evidence="2">
    <location>
        <begin position="201"/>
        <end position="224"/>
    </location>
</feature>
<keyword evidence="2" id="KW-1133">Transmembrane helix</keyword>
<feature type="compositionally biased region" description="Basic and acidic residues" evidence="1">
    <location>
        <begin position="870"/>
        <end position="884"/>
    </location>
</feature>
<feature type="region of interest" description="Disordered" evidence="1">
    <location>
        <begin position="334"/>
        <end position="354"/>
    </location>
</feature>
<evidence type="ECO:0000256" key="1">
    <source>
        <dbReference type="SAM" id="MobiDB-lite"/>
    </source>
</evidence>
<feature type="region of interest" description="Disordered" evidence="1">
    <location>
        <begin position="545"/>
        <end position="660"/>
    </location>
</feature>
<name>A0A1I8FDP0_9PLAT</name>
<dbReference type="Proteomes" id="UP000095280">
    <property type="component" value="Unplaced"/>
</dbReference>
<organism evidence="3 4">
    <name type="scientific">Macrostomum lignano</name>
    <dbReference type="NCBI Taxonomy" id="282301"/>
    <lineage>
        <taxon>Eukaryota</taxon>
        <taxon>Metazoa</taxon>
        <taxon>Spiralia</taxon>
        <taxon>Lophotrochozoa</taxon>
        <taxon>Platyhelminthes</taxon>
        <taxon>Rhabditophora</taxon>
        <taxon>Macrostomorpha</taxon>
        <taxon>Macrostomida</taxon>
        <taxon>Macrostomidae</taxon>
        <taxon>Macrostomum</taxon>
    </lineage>
</organism>
<feature type="compositionally biased region" description="Low complexity" evidence="1">
    <location>
        <begin position="592"/>
        <end position="612"/>
    </location>
</feature>
<evidence type="ECO:0000313" key="3">
    <source>
        <dbReference type="Proteomes" id="UP000095280"/>
    </source>
</evidence>
<evidence type="ECO:0000313" key="4">
    <source>
        <dbReference type="WBParaSite" id="maker-unitig_29155-snap-gene-0.2-mRNA-1"/>
    </source>
</evidence>
<dbReference type="AlphaFoldDB" id="A0A1I8FDP0"/>
<sequence length="884" mass="94393">IPPQFPADLAERSHLTPSHWGRHRCGPVSGLACWASSELSMPALARAADTGRTPASGSAPVWRRRRRHGVVLRPTGFRPKLRRFNPDDTAAAASIIRAQPHSRFIKLAVSPETGRTVGNGARLLRATAALRRRNASSVALSAAPSTPNLLLLAAQGGPPFDYLAENGGRAAARDSADSSTARNCRGCRSGFNGLSFRRSGLGLAAGALRFTWTGMLLMVLLAARLKCLEFNIQKSYPVRLVVVFVSILLTYCMSQTNVWSRSSVTGRGEDAAAYLRKTSAALRPSSFCLAGLLCLMLPPPSRPAGLASSCWPCASPSDSPPPPLAATASCLNSGTPPCRRRPRAAASNATTGRGRLRPLRLQTSQLEVLLVKRGLQQFGEEDLLPEESCLGYSSAADRLSEIFWYYRFKMCMCSILKILFPNLLPVRTAGFVGRLREQLLRQRSLPAAAGGWGAHLGAPDSPRVPFGSVRPVFDLWARRPACADALAGAGRSGQAARVDAECTPWPGSSFDFAPHPAVWLDGARWPAMALRESGENRLSRAVLSQPSMQLQHSTTSFSSTTAAQSATSSRQPRPQAGTAAFTASSVRGGGAADQPLLPLPAAAASATAAPPLQRSQPALTHRAGSEQAEAGADRFDFPAISPRTEQPPRPLPTRPRGGWRRRRSGSLAWLRWRRRPQRRRLPCFNSLSCKRLCRRCHGTPQHSVGSATRPLSPTTTNLSSDGGGVGGAAQRNKHSGIASEGASLRALFCLAIDKATVATAILPGSPRNFPPGDSSRMSSPTADSRLVLHDGIPRADSRAGFRAGFPVDSPRIPVLRLAAGACARTPGWTRRCPRARYAVELIHPSSTVDLVLATSGSGQEAPAAAAAGEWSRESRRVEHPHGQL</sequence>
<reference evidence="4" key="1">
    <citation type="submission" date="2016-11" db="UniProtKB">
        <authorList>
            <consortium name="WormBaseParasite"/>
        </authorList>
    </citation>
    <scope>IDENTIFICATION</scope>
</reference>
<keyword evidence="2" id="KW-0812">Transmembrane</keyword>
<keyword evidence="2" id="KW-0472">Membrane</keyword>
<proteinExistence type="predicted"/>
<feature type="region of interest" description="Disordered" evidence="1">
    <location>
        <begin position="698"/>
        <end position="732"/>
    </location>
</feature>
<feature type="compositionally biased region" description="Polar residues" evidence="1">
    <location>
        <begin position="700"/>
        <end position="720"/>
    </location>
</feature>
<feature type="compositionally biased region" description="Low complexity" evidence="1">
    <location>
        <begin position="553"/>
        <end position="569"/>
    </location>
</feature>
<dbReference type="WBParaSite" id="maker-unitig_29155-snap-gene-0.2-mRNA-1">
    <property type="protein sequence ID" value="maker-unitig_29155-snap-gene-0.2-mRNA-1"/>
    <property type="gene ID" value="maker-unitig_29155-snap-gene-0.2"/>
</dbReference>
<keyword evidence="3" id="KW-1185">Reference proteome</keyword>
<feature type="compositionally biased region" description="Low complexity" evidence="1">
    <location>
        <begin position="859"/>
        <end position="869"/>
    </location>
</feature>